<evidence type="ECO:0000259" key="8">
    <source>
        <dbReference type="Pfam" id="PF03460"/>
    </source>
</evidence>
<comment type="caution">
    <text evidence="9">The sequence shown here is derived from an EMBL/GenBank/DDBJ whole genome shotgun (WGS) entry which is preliminary data.</text>
</comment>
<evidence type="ECO:0000256" key="3">
    <source>
        <dbReference type="ARBA" id="ARBA00022723"/>
    </source>
</evidence>
<protein>
    <recommendedName>
        <fullName evidence="8">Nitrite/Sulfite reductase ferredoxin-like domain-containing protein</fullName>
    </recommendedName>
</protein>
<dbReference type="Gene3D" id="3.90.480.10">
    <property type="entry name" value="Sulfite Reductase Hemoprotein,Domain 2"/>
    <property type="match status" value="1"/>
</dbReference>
<dbReference type="GO" id="GO:0016491">
    <property type="term" value="F:oxidoreductase activity"/>
    <property type="evidence" value="ECO:0007669"/>
    <property type="project" value="UniProtKB-KW"/>
</dbReference>
<dbReference type="PANTHER" id="PTHR32439">
    <property type="entry name" value="FERREDOXIN--NITRITE REDUCTASE, CHLOROPLASTIC"/>
    <property type="match status" value="1"/>
</dbReference>
<feature type="domain" description="Nitrite/Sulfite reductase ferredoxin-like" evidence="8">
    <location>
        <begin position="280"/>
        <end position="341"/>
    </location>
</feature>
<proteinExistence type="predicted"/>
<dbReference type="GO" id="GO:0020037">
    <property type="term" value="F:heme binding"/>
    <property type="evidence" value="ECO:0007669"/>
    <property type="project" value="InterPro"/>
</dbReference>
<evidence type="ECO:0000256" key="7">
    <source>
        <dbReference type="SAM" id="MobiDB-lite"/>
    </source>
</evidence>
<keyword evidence="4" id="KW-0560">Oxidoreductase</keyword>
<evidence type="ECO:0000256" key="5">
    <source>
        <dbReference type="ARBA" id="ARBA00023004"/>
    </source>
</evidence>
<keyword evidence="2" id="KW-0349">Heme</keyword>
<keyword evidence="10" id="KW-1185">Reference proteome</keyword>
<evidence type="ECO:0000256" key="1">
    <source>
        <dbReference type="ARBA" id="ARBA00022485"/>
    </source>
</evidence>
<feature type="compositionally biased region" description="Low complexity" evidence="7">
    <location>
        <begin position="265"/>
        <end position="277"/>
    </location>
</feature>
<feature type="region of interest" description="Disordered" evidence="7">
    <location>
        <begin position="216"/>
        <end position="286"/>
    </location>
</feature>
<dbReference type="Gene3D" id="3.30.413.10">
    <property type="entry name" value="Sulfite Reductase Hemoprotein, domain 1"/>
    <property type="match status" value="2"/>
</dbReference>
<sequence length="458" mass="47080">MSARRALPAAPSRRGWCPGLARPMPTGDGLLARVHPPLGILSLAQLRAVAEAASRYGNGHVDITARANLQIRGVQEATREPLAAALTDVGLGDVRHDGGPQRLTLTSPLCGLDPEALVDGSTLAARIEALGRAVAPLPAKTLVAVEAGGRCTLPDAEADIHVRAVAPGRAEIALATGGAPLGLGVWPEDAVPETVAALLAAFARTGARRVRDLSDIERASLSPPSAGEGRTRRVTGEGATLPREARPSCELQPDPEAVVPSCGTSSRSPLLRRVPSPAEGGGRAAVTADAPFGRSTADALLRLAAIADWAGARDIRLSPSRGVVLAVDPARAAEALARLAADFITDAHDPRRAVAACPGAPACASGSTPTHADAARLAEAFRPFAARGLTAHVSGCAKGCAEPRRRDLTLVGHAGRYGVVPDGAPGDAPVEWLTIEAALERVRGAQTANLEDLFRTRP</sequence>
<evidence type="ECO:0000256" key="2">
    <source>
        <dbReference type="ARBA" id="ARBA00022617"/>
    </source>
</evidence>
<dbReference type="InterPro" id="IPR036136">
    <property type="entry name" value="Nit/Sulf_reduc_fer-like_dom_sf"/>
</dbReference>
<dbReference type="InterPro" id="IPR045854">
    <property type="entry name" value="NO2/SO3_Rdtase_4Fe4S_sf"/>
</dbReference>
<dbReference type="InterPro" id="IPR012798">
    <property type="entry name" value="Cbl_synth_CobG-like"/>
</dbReference>
<organism evidence="9 10">
    <name type="scientific">Methylobacterium hispanicum</name>
    <dbReference type="NCBI Taxonomy" id="270350"/>
    <lineage>
        <taxon>Bacteria</taxon>
        <taxon>Pseudomonadati</taxon>
        <taxon>Pseudomonadota</taxon>
        <taxon>Alphaproteobacteria</taxon>
        <taxon>Hyphomicrobiales</taxon>
        <taxon>Methylobacteriaceae</taxon>
        <taxon>Methylobacterium</taxon>
    </lineage>
</organism>
<feature type="domain" description="Nitrite/Sulfite reductase ferredoxin-like" evidence="8">
    <location>
        <begin position="23"/>
        <end position="87"/>
    </location>
</feature>
<evidence type="ECO:0000313" key="10">
    <source>
        <dbReference type="Proteomes" id="UP001055247"/>
    </source>
</evidence>
<dbReference type="InterPro" id="IPR005117">
    <property type="entry name" value="NiRdtase/SiRdtase_haem-b_fer"/>
</dbReference>
<dbReference type="EMBL" id="BPQO01000017">
    <property type="protein sequence ID" value="GJD90290.1"/>
    <property type="molecule type" value="Genomic_DNA"/>
</dbReference>
<accession>A0AAV4ZP16</accession>
<dbReference type="PROSITE" id="PS00365">
    <property type="entry name" value="NIR_SIR"/>
    <property type="match status" value="1"/>
</dbReference>
<dbReference type="Pfam" id="PF03460">
    <property type="entry name" value="NIR_SIR_ferr"/>
    <property type="match status" value="2"/>
</dbReference>
<keyword evidence="5" id="KW-0408">Iron</keyword>
<reference evidence="9" key="2">
    <citation type="submission" date="2021-08" db="EMBL/GenBank/DDBJ databases">
        <authorList>
            <person name="Tani A."/>
            <person name="Ola A."/>
            <person name="Ogura Y."/>
            <person name="Katsura K."/>
            <person name="Hayashi T."/>
        </authorList>
    </citation>
    <scope>NUCLEOTIDE SEQUENCE</scope>
    <source>
        <strain evidence="9">DSM 16372</strain>
    </source>
</reference>
<keyword evidence="6" id="KW-0411">Iron-sulfur</keyword>
<dbReference type="Proteomes" id="UP001055247">
    <property type="component" value="Unassembled WGS sequence"/>
</dbReference>
<keyword evidence="1" id="KW-0004">4Fe-4S</keyword>
<dbReference type="RefSeq" id="WP_066922050.1">
    <property type="nucleotide sequence ID" value="NZ_BPQO01000017.1"/>
</dbReference>
<gene>
    <name evidence="9" type="ORF">BHAOGJBA_3828</name>
</gene>
<dbReference type="AlphaFoldDB" id="A0AAV4ZP16"/>
<evidence type="ECO:0000313" key="9">
    <source>
        <dbReference type="EMBL" id="GJD90290.1"/>
    </source>
</evidence>
<name>A0AAV4ZP16_9HYPH</name>
<keyword evidence="3" id="KW-0479">Metal-binding</keyword>
<dbReference type="InterPro" id="IPR051329">
    <property type="entry name" value="NIR_SIR_4Fe-4S"/>
</dbReference>
<dbReference type="SUPFAM" id="SSF56014">
    <property type="entry name" value="Nitrite and sulphite reductase 4Fe-4S domain-like"/>
    <property type="match status" value="2"/>
</dbReference>
<dbReference type="GO" id="GO:0046872">
    <property type="term" value="F:metal ion binding"/>
    <property type="evidence" value="ECO:0007669"/>
    <property type="project" value="UniProtKB-KW"/>
</dbReference>
<dbReference type="GO" id="GO:0051539">
    <property type="term" value="F:4 iron, 4 sulfur cluster binding"/>
    <property type="evidence" value="ECO:0007669"/>
    <property type="project" value="UniProtKB-KW"/>
</dbReference>
<dbReference type="SUPFAM" id="SSF55124">
    <property type="entry name" value="Nitrite/Sulfite reductase N-terminal domain-like"/>
    <property type="match status" value="2"/>
</dbReference>
<evidence type="ECO:0000256" key="6">
    <source>
        <dbReference type="ARBA" id="ARBA00023014"/>
    </source>
</evidence>
<dbReference type="NCBIfam" id="TIGR02435">
    <property type="entry name" value="CobG"/>
    <property type="match status" value="1"/>
</dbReference>
<reference evidence="9" key="1">
    <citation type="journal article" date="2016" name="Front. Microbiol.">
        <title>Genome Sequence of the Piezophilic, Mesophilic Sulfate-Reducing Bacterium Desulfovibrio indicus J2T.</title>
        <authorList>
            <person name="Cao J."/>
            <person name="Maignien L."/>
            <person name="Shao Z."/>
            <person name="Alain K."/>
            <person name="Jebbar M."/>
        </authorList>
    </citation>
    <scope>NUCLEOTIDE SEQUENCE</scope>
    <source>
        <strain evidence="9">DSM 16372</strain>
    </source>
</reference>
<dbReference type="PANTHER" id="PTHR32439:SF9">
    <property type="entry name" value="BLR3264 PROTEIN"/>
    <property type="match status" value="1"/>
</dbReference>
<evidence type="ECO:0000256" key="4">
    <source>
        <dbReference type="ARBA" id="ARBA00023002"/>
    </source>
</evidence>
<dbReference type="InterPro" id="IPR006066">
    <property type="entry name" value="NO2/SO3_Rdtase_FeS/sirohaem_BS"/>
</dbReference>